<dbReference type="OrthoDB" id="5412288at2759"/>
<feature type="compositionally biased region" description="Acidic residues" evidence="1">
    <location>
        <begin position="409"/>
        <end position="421"/>
    </location>
</feature>
<evidence type="ECO:0000256" key="1">
    <source>
        <dbReference type="SAM" id="MobiDB-lite"/>
    </source>
</evidence>
<accession>A0A0A1THP2</accession>
<sequence length="681" mass="76282">MTEQDAVASWDFDTDEIASIDSDDLHQSRPNRWTGELSTWRHYTREERMLWRSLKQLGNEDLAKHLYNAVELAKRQPDPEQAQDETNAQSNNKGEAWKMPRAWAAWPVAPKHLPPHGLFNQTEQEDEDETYRRTTNNMPSTDLEEEITALILRFSKQRFDKAKSKENKDADDDVVIESIETEVANAFASKTSDFSRSRQSSIGSSPPVTPSNMHIDELQSEPELEMMSDDEQTSIKHDSSSGWETEEADALQAEFLADDDQARELLRPSARHIISKLEELLLVLQAARLACLPRNAFAANIDDGDADDEGDYKPRRRKAKDKIQAAAQSNEFELEDVEMGDVVESSHPGEATEDAGFVRWMLGQESTPSETPGEELKTTDETTDEKADETTEDPAFKAWESGKPVDAAPEVESDSESDDIDGPANFDEQQRKWRLRDWSDVIGAAALADLPPTVVHRTAQRCANLFEQSMILNRIPETTAAKGTLVDGMLISPQSPRPESMKSSGSDSDHLEPSMLQRRIRSSQASRQTSRQTSLARDISEERGRGRNADPALPELHNRTRSNSEHSAGIFLCPVPSCPRAARRFDRKRNLKRHMKLVHPDVDDSAEEVDSGDEMQGAVHVDGFLRPINAQRGWRGRGANPRKRARSSSSTPATPARADQFSSANSSSDESVSDSEDNMYE</sequence>
<protein>
    <recommendedName>
        <fullName evidence="2">Rrn9 domain-containing protein</fullName>
    </recommendedName>
</protein>
<dbReference type="HOGENOM" id="CLU_017870_1_0_1"/>
<feature type="region of interest" description="Disordered" evidence="1">
    <location>
        <begin position="74"/>
        <end position="94"/>
    </location>
</feature>
<feature type="compositionally biased region" description="Acidic residues" evidence="1">
    <location>
        <begin position="671"/>
        <end position="681"/>
    </location>
</feature>
<feature type="domain" description="Rrn9" evidence="2">
    <location>
        <begin position="54"/>
        <end position="114"/>
    </location>
</feature>
<feature type="compositionally biased region" description="Basic and acidic residues" evidence="1">
    <location>
        <begin position="374"/>
        <end position="389"/>
    </location>
</feature>
<dbReference type="Pfam" id="PF10680">
    <property type="entry name" value="RRN9"/>
    <property type="match status" value="1"/>
</dbReference>
<evidence type="ECO:0000313" key="3">
    <source>
        <dbReference type="EMBL" id="CEJ89132.1"/>
    </source>
</evidence>
<organism evidence="3 4">
    <name type="scientific">[Torrubiella] hemipterigena</name>
    <dbReference type="NCBI Taxonomy" id="1531966"/>
    <lineage>
        <taxon>Eukaryota</taxon>
        <taxon>Fungi</taxon>
        <taxon>Dikarya</taxon>
        <taxon>Ascomycota</taxon>
        <taxon>Pezizomycotina</taxon>
        <taxon>Sordariomycetes</taxon>
        <taxon>Hypocreomycetidae</taxon>
        <taxon>Hypocreales</taxon>
        <taxon>Clavicipitaceae</taxon>
        <taxon>Clavicipitaceae incertae sedis</taxon>
        <taxon>'Torrubiella' clade</taxon>
    </lineage>
</organism>
<dbReference type="InterPro" id="IPR019622">
    <property type="entry name" value="Rrn9_dom"/>
</dbReference>
<gene>
    <name evidence="3" type="ORF">VHEMI04994</name>
</gene>
<feature type="region of interest" description="Disordered" evidence="1">
    <location>
        <begin position="300"/>
        <end position="321"/>
    </location>
</feature>
<dbReference type="EMBL" id="CDHN01000002">
    <property type="protein sequence ID" value="CEJ89132.1"/>
    <property type="molecule type" value="Genomic_DNA"/>
</dbReference>
<feature type="compositionally biased region" description="Basic and acidic residues" evidence="1">
    <location>
        <begin position="538"/>
        <end position="548"/>
    </location>
</feature>
<feature type="region of interest" description="Disordered" evidence="1">
    <location>
        <begin position="227"/>
        <end position="247"/>
    </location>
</feature>
<proteinExistence type="predicted"/>
<reference evidence="3 4" key="1">
    <citation type="journal article" date="2015" name="Genome Announc.">
        <title>Draft Genome Sequence and Gene Annotation of the Entomopathogenic Fungus Verticillium hemipterigenum.</title>
        <authorList>
            <person name="Horn F."/>
            <person name="Habel A."/>
            <person name="Scharf D.H."/>
            <person name="Dworschak J."/>
            <person name="Brakhage A.A."/>
            <person name="Guthke R."/>
            <person name="Hertweck C."/>
            <person name="Linde J."/>
        </authorList>
    </citation>
    <scope>NUCLEOTIDE SEQUENCE [LARGE SCALE GENOMIC DNA]</scope>
</reference>
<feature type="compositionally biased region" description="Low complexity" evidence="1">
    <location>
        <begin position="522"/>
        <end position="534"/>
    </location>
</feature>
<feature type="compositionally biased region" description="Low complexity" evidence="1">
    <location>
        <begin position="647"/>
        <end position="670"/>
    </location>
</feature>
<name>A0A0A1THP2_9HYPO</name>
<evidence type="ECO:0000259" key="2">
    <source>
        <dbReference type="Pfam" id="PF10680"/>
    </source>
</evidence>
<feature type="region of interest" description="Disordered" evidence="1">
    <location>
        <begin position="602"/>
        <end position="681"/>
    </location>
</feature>
<feature type="region of interest" description="Disordered" evidence="1">
    <location>
        <begin position="364"/>
        <end position="426"/>
    </location>
</feature>
<dbReference type="AlphaFoldDB" id="A0A0A1THP2"/>
<dbReference type="STRING" id="1531966.A0A0A1THP2"/>
<feature type="region of interest" description="Disordered" evidence="1">
    <location>
        <begin position="189"/>
        <end position="214"/>
    </location>
</feature>
<keyword evidence="4" id="KW-1185">Reference proteome</keyword>
<feature type="compositionally biased region" description="Polar residues" evidence="1">
    <location>
        <begin position="84"/>
        <end position="93"/>
    </location>
</feature>
<evidence type="ECO:0000313" key="4">
    <source>
        <dbReference type="Proteomes" id="UP000039046"/>
    </source>
</evidence>
<feature type="compositionally biased region" description="Low complexity" evidence="1">
    <location>
        <begin position="189"/>
        <end position="205"/>
    </location>
</feature>
<dbReference type="Gene3D" id="3.30.160.60">
    <property type="entry name" value="Classic Zinc Finger"/>
    <property type="match status" value="1"/>
</dbReference>
<feature type="compositionally biased region" description="Acidic residues" evidence="1">
    <location>
        <begin position="603"/>
        <end position="613"/>
    </location>
</feature>
<feature type="region of interest" description="Disordered" evidence="1">
    <location>
        <begin position="489"/>
        <end position="564"/>
    </location>
</feature>
<dbReference type="Proteomes" id="UP000039046">
    <property type="component" value="Unassembled WGS sequence"/>
</dbReference>